<organism evidence="1">
    <name type="scientific">Siphoviridae sp. ct5jB2</name>
    <dbReference type="NCBI Taxonomy" id="2825337"/>
    <lineage>
        <taxon>Viruses</taxon>
        <taxon>Duplodnaviria</taxon>
        <taxon>Heunggongvirae</taxon>
        <taxon>Uroviricota</taxon>
        <taxon>Caudoviricetes</taxon>
    </lineage>
</organism>
<dbReference type="Gene3D" id="3.90.120.10">
    <property type="entry name" value="DNA Methylase, subunit A, domain 2"/>
    <property type="match status" value="1"/>
</dbReference>
<reference evidence="1" key="1">
    <citation type="journal article" date="2021" name="Proc. Natl. Acad. Sci. U.S.A.">
        <title>A Catalog of Tens of Thousands of Viruses from Human Metagenomes Reveals Hidden Associations with Chronic Diseases.</title>
        <authorList>
            <person name="Tisza M.J."/>
            <person name="Buck C.B."/>
        </authorList>
    </citation>
    <scope>NUCLEOTIDE SEQUENCE</scope>
    <source>
        <strain evidence="1">Ct5jB2</strain>
    </source>
</reference>
<protein>
    <submittedName>
        <fullName evidence="1">Uncharacterized protein</fullName>
    </submittedName>
</protein>
<proteinExistence type="predicted"/>
<evidence type="ECO:0000313" key="1">
    <source>
        <dbReference type="EMBL" id="DAF85513.1"/>
    </source>
</evidence>
<dbReference type="EMBL" id="BK015927">
    <property type="protein sequence ID" value="DAF85513.1"/>
    <property type="molecule type" value="Genomic_DNA"/>
</dbReference>
<name>A0A8S5TTI2_9CAUD</name>
<accession>A0A8S5TTI2</accession>
<sequence>MWLDNGKQLSRNFKQGYRVYSSEGIACSITSNGGGFGACNGLYLM</sequence>